<keyword evidence="6" id="KW-0234">DNA repair</keyword>
<dbReference type="Proteomes" id="UP000001514">
    <property type="component" value="Unassembled WGS sequence"/>
</dbReference>
<dbReference type="Gramene" id="EFJ31381">
    <property type="protein sequence ID" value="EFJ31381"/>
    <property type="gene ID" value="SELMODRAFT_440226"/>
</dbReference>
<dbReference type="InterPro" id="IPR033132">
    <property type="entry name" value="GH_1_N_CS"/>
</dbReference>
<dbReference type="InterPro" id="IPR017853">
    <property type="entry name" value="GH"/>
</dbReference>
<dbReference type="GO" id="GO:0070628">
    <property type="term" value="F:proteasome binding"/>
    <property type="evidence" value="ECO:0000318"/>
    <property type="project" value="GO_Central"/>
</dbReference>
<dbReference type="Pfam" id="PF11919">
    <property type="entry name" value="PSME4_C"/>
    <property type="match status" value="1"/>
</dbReference>
<dbReference type="SMART" id="SM01045">
    <property type="entry name" value="BURP"/>
    <property type="match status" value="1"/>
</dbReference>
<dbReference type="HOGENOM" id="CLU_227907_0_0_1"/>
<gene>
    <name evidence="8" type="ORF">SELMODRAFT_440226</name>
</gene>
<keyword evidence="9" id="KW-1185">Reference proteome</keyword>
<evidence type="ECO:0000256" key="5">
    <source>
        <dbReference type="ARBA" id="ARBA00022801"/>
    </source>
</evidence>
<evidence type="ECO:0000313" key="8">
    <source>
        <dbReference type="EMBL" id="EFJ31381.1"/>
    </source>
</evidence>
<dbReference type="GO" id="GO:0010499">
    <property type="term" value="P:proteasomal ubiquitin-independent protein catabolic process"/>
    <property type="evidence" value="ECO:0000318"/>
    <property type="project" value="GO_Central"/>
</dbReference>
<dbReference type="InParanoid" id="D8R9B6"/>
<evidence type="ECO:0000256" key="2">
    <source>
        <dbReference type="ARBA" id="ARBA00010838"/>
    </source>
</evidence>
<dbReference type="InterPro" id="IPR004873">
    <property type="entry name" value="BURP_dom"/>
</dbReference>
<feature type="domain" description="BURP" evidence="7">
    <location>
        <begin position="1671"/>
        <end position="1892"/>
    </location>
</feature>
<reference evidence="8 9" key="1">
    <citation type="journal article" date="2011" name="Science">
        <title>The Selaginella genome identifies genetic changes associated with the evolution of vascular plants.</title>
        <authorList>
            <person name="Banks J.A."/>
            <person name="Nishiyama T."/>
            <person name="Hasebe M."/>
            <person name="Bowman J.L."/>
            <person name="Gribskov M."/>
            <person name="dePamphilis C."/>
            <person name="Albert V.A."/>
            <person name="Aono N."/>
            <person name="Aoyama T."/>
            <person name="Ambrose B.A."/>
            <person name="Ashton N.W."/>
            <person name="Axtell M.J."/>
            <person name="Barker E."/>
            <person name="Barker M.S."/>
            <person name="Bennetzen J.L."/>
            <person name="Bonawitz N.D."/>
            <person name="Chapple C."/>
            <person name="Cheng C."/>
            <person name="Correa L.G."/>
            <person name="Dacre M."/>
            <person name="DeBarry J."/>
            <person name="Dreyer I."/>
            <person name="Elias M."/>
            <person name="Engstrom E.M."/>
            <person name="Estelle M."/>
            <person name="Feng L."/>
            <person name="Finet C."/>
            <person name="Floyd S.K."/>
            <person name="Frommer W.B."/>
            <person name="Fujita T."/>
            <person name="Gramzow L."/>
            <person name="Gutensohn M."/>
            <person name="Harholt J."/>
            <person name="Hattori M."/>
            <person name="Heyl A."/>
            <person name="Hirai T."/>
            <person name="Hiwatashi Y."/>
            <person name="Ishikawa M."/>
            <person name="Iwata M."/>
            <person name="Karol K.G."/>
            <person name="Koehler B."/>
            <person name="Kolukisaoglu U."/>
            <person name="Kubo M."/>
            <person name="Kurata T."/>
            <person name="Lalonde S."/>
            <person name="Li K."/>
            <person name="Li Y."/>
            <person name="Litt A."/>
            <person name="Lyons E."/>
            <person name="Manning G."/>
            <person name="Maruyama T."/>
            <person name="Michael T.P."/>
            <person name="Mikami K."/>
            <person name="Miyazaki S."/>
            <person name="Morinaga S."/>
            <person name="Murata T."/>
            <person name="Mueller-Roeber B."/>
            <person name="Nelson D.R."/>
            <person name="Obara M."/>
            <person name="Oguri Y."/>
            <person name="Olmstead R.G."/>
            <person name="Onodera N."/>
            <person name="Petersen B.L."/>
            <person name="Pils B."/>
            <person name="Prigge M."/>
            <person name="Rensing S.A."/>
            <person name="Riano-Pachon D.M."/>
            <person name="Roberts A.W."/>
            <person name="Sato Y."/>
            <person name="Scheller H.V."/>
            <person name="Schulz B."/>
            <person name="Schulz C."/>
            <person name="Shakirov E.V."/>
            <person name="Shibagaki N."/>
            <person name="Shinohara N."/>
            <person name="Shippen D.E."/>
            <person name="Soerensen I."/>
            <person name="Sotooka R."/>
            <person name="Sugimoto N."/>
            <person name="Sugita M."/>
            <person name="Sumikawa N."/>
            <person name="Tanurdzic M."/>
            <person name="Theissen G."/>
            <person name="Ulvskov P."/>
            <person name="Wakazuki S."/>
            <person name="Weng J.K."/>
            <person name="Willats W.W."/>
            <person name="Wipf D."/>
            <person name="Wolf P.G."/>
            <person name="Yang L."/>
            <person name="Zimmer A.D."/>
            <person name="Zhu Q."/>
            <person name="Mitros T."/>
            <person name="Hellsten U."/>
            <person name="Loque D."/>
            <person name="Otillar R."/>
            <person name="Salamov A."/>
            <person name="Schmutz J."/>
            <person name="Shapiro H."/>
            <person name="Lindquist E."/>
            <person name="Lucas S."/>
            <person name="Rokhsar D."/>
            <person name="Grigoriev I.V."/>
        </authorList>
    </citation>
    <scope>NUCLEOTIDE SEQUENCE [LARGE SCALE GENOMIC DNA]</scope>
</reference>
<dbReference type="GO" id="GO:0005829">
    <property type="term" value="C:cytosol"/>
    <property type="evidence" value="ECO:0000318"/>
    <property type="project" value="GO_Central"/>
</dbReference>
<protein>
    <recommendedName>
        <fullName evidence="7">BURP domain-containing protein</fullName>
    </recommendedName>
</protein>
<evidence type="ECO:0000256" key="4">
    <source>
        <dbReference type="ARBA" id="ARBA00022763"/>
    </source>
</evidence>
<dbReference type="InterPro" id="IPR032430">
    <property type="entry name" value="Blm10_mid"/>
</dbReference>
<dbReference type="Gene3D" id="3.20.20.80">
    <property type="entry name" value="Glycosidases"/>
    <property type="match status" value="1"/>
</dbReference>
<dbReference type="InterPro" id="IPR016024">
    <property type="entry name" value="ARM-type_fold"/>
</dbReference>
<dbReference type="PANTHER" id="PTHR32170">
    <property type="entry name" value="PROTEASOME ACTIVATOR COMPLEX SUBUNIT 4"/>
    <property type="match status" value="1"/>
</dbReference>
<name>D8R9B6_SELML</name>
<dbReference type="Pfam" id="PF03181">
    <property type="entry name" value="BURP"/>
    <property type="match status" value="2"/>
</dbReference>
<dbReference type="eggNOG" id="KOG0626">
    <property type="taxonomic scope" value="Eukaryota"/>
</dbReference>
<dbReference type="FunCoup" id="D8R9B6">
    <property type="interactions" value="4071"/>
</dbReference>
<comment type="similarity">
    <text evidence="2">Belongs to the glycosyl hydrolase 1 family.</text>
</comment>
<dbReference type="OMA" id="MSSHYWA"/>
<dbReference type="PROSITE" id="PS00653">
    <property type="entry name" value="GLYCOSYL_HYDROL_F1_2"/>
    <property type="match status" value="1"/>
</dbReference>
<dbReference type="GO" id="GO:0005634">
    <property type="term" value="C:nucleus"/>
    <property type="evidence" value="ECO:0000318"/>
    <property type="project" value="GO_Central"/>
</dbReference>
<dbReference type="PROSITE" id="PS51277">
    <property type="entry name" value="BURP"/>
    <property type="match status" value="1"/>
</dbReference>
<keyword evidence="3" id="KW-0677">Repeat</keyword>
<dbReference type="eggNOG" id="KOG1851">
    <property type="taxonomic scope" value="Eukaryota"/>
</dbReference>
<dbReference type="EMBL" id="GL377574">
    <property type="protein sequence ID" value="EFJ31381.1"/>
    <property type="molecule type" value="Genomic_DNA"/>
</dbReference>
<comment type="similarity">
    <text evidence="1">Belongs to the BLM10 family.</text>
</comment>
<keyword evidence="4" id="KW-0227">DNA damage</keyword>
<dbReference type="KEGG" id="smo:SELMODRAFT_440226"/>
<dbReference type="InterPro" id="IPR021843">
    <property type="entry name" value="PSME4_C"/>
</dbReference>
<evidence type="ECO:0000256" key="6">
    <source>
        <dbReference type="ARBA" id="ARBA00023204"/>
    </source>
</evidence>
<evidence type="ECO:0000259" key="7">
    <source>
        <dbReference type="PROSITE" id="PS51277"/>
    </source>
</evidence>
<sequence>MHLYNAWLPPPVVEAIRGEEEVMGEIADKVQRAWKPNDPKSKFATLKWISLINNLVRAKIRPAKPALDAVARLGFDVFFHSSDNLFVQVRWASCLSKLLSKYHKDITLELDWRKFYEMMLLIHFKRDSSTANSSGITSSSYIQLSPLLPSGVCVRNMGRIQRQRFIRPYLDTGIHNSSLEAVGFLSLFLPTKPVEPDTNVFTCDWFGECLRLWDGISDCPYWDRQWACLLGRFIKHRAYASPIDWAPFLPSLFGHFLNMFEVPVAKSDATPPIEREVPYDLRLAFNGNWKPAPKNVAKAIVYLIQPEGSAQDLFEQLVDLLEQYYHPSNGGSWTSSLEQFLRHLSYFFIKRLSYEQQHNCQKNFLGPDEREAFVKTIVRLIERGQYSKSGRLAVTSSNVASGLAFVAPSVILPFIVSRFEAAMITVTATHQLESALTTLALASRAVLLSENIDTDLQMEADTSNRLDFSFNLSFVDCKTTLVEAMFTTLLGIDANDPPKTLATVQFYASVVANVGSIGEITDGGSSVLSMDWSQWLDEFLSRLFVLLRHVESGTHTGDINLGEGSHKSSSTFLMQEHSLYSTLIELLFGRLTRPLFQQAMKKVAKFAYSNILPGAVTEMGLLCSALVYANPVETVSQVLLPIMKNVLNTLTDVEATGSASSSSTQADTKVNLSPATETSVSAQLTLLCFGMMNAGPALLQCQDVLKRIIASCFNLTSAKVNEAGERFLSSVVESLLLYYPLQQYRSCSEYPGHDGIESWISTKEPSLSLVSPMWHLPSEEEVAFAEEVIQLHLRNALLDLRSLCEMNSVPNKEKLRILLLQINGSLKGARSALPDFTNESSKGPLRIAGKTGASVGNSKLREEAADTLIKACEYLLKAKADDTALLILLVQSLDLVGNYGSPEYNEWSHGKHTWKLDSKNLVEPRVNFITGIHSAGKRRPYWMMTEMVYLHNTWRASQAGYRHFERNEVCPYVVKVATELLKLSLHSYDEVRDFAGASLKKMLKRYPPLVKSCMPTLASSLQDADAMEHSALGSCSILASRPVLRHIAQDWKSLAMFIQAVLGSSRHSSVKAQTAISEGRSRGARVQAADLSVIGMMPAFVRQWPTTRNWVVISKGEAFSPRLAKLFKRLVQECGSGALEALRGPLEDAVNASEEKTMQCMAAEILAGLLHSDVRAVVEAWGIWLSDLLHKALMQANPESLAEWAACVRFSSTGKGRKGLRAPLLRQAMFEALMTRQLPSTASSNLVSKRLQYLLSVVMELRPEAATEQEINVQLNLLVEVMEYMANPSSQVRQNVGKIMCVLCTNLQDARSSPLLNEKDVPDWKTSLLNGTVTATAKIQKSLENTEAAGDLSSNTDVQEAVKYMETVFQFLIAAMASGRASYLMPVLVGALPSVLALQETSHKDMSFLAKLAVFLYKWQPFGNEYRTKAVGAIASAANDSNWRTRLSALTFSQSFAYRHAFTLEKEEVTRLWNCVQNLLSDSQLEVRETASTTLSGMLKGPVSDLPVAFREGILSSSQKNMKLKSNRGKASDDKIVKHGIVMGLRACVLSAPYDIPRWLPDIIFALAKFTHEPSPISNTVRKTIAEFRRTHADTWAYQKNYFSEEQLEAAVMSSHYWANKIKDGSFESTDAASFCSDLRLLCKDDVPIADSSFDFYEPPYVLDISSRGRFFPATLLVEGTTLAMANPSYAPAPARPFLPYSVSQQLKINTQSLPELKKMFGIRDGSNMAINLQKAATTCSAPDHTCVSSIKSMHELIVSKLGTSSVRMLQTILPQGLASTFNATIARVDKISKTRPETGDEEPNVSCHSTMFPFQLYSCHSLPNTQIFTVGFDTVDHTDGKSILVDYVAACHVDTSTWNADFPAFKELGMQPGKGAVCHWIGGLDIAWNSTSTIAVTAVASSGCRRVGVAHMAILSPILTFLLIYHPPHLTAYEVSSNRYKGIVGNKCRELVVVEGEVGYRSVVLRAEASGVARFKAPVLDLVGPVMFRVRDGSNMSINLAPHHTCVSSIKSMHEFIVSKLGTSSMKVIQTILPQGLAFIFNATSGQVDKISKTTPAGDEEPNVPCHSIMLPFQLYSCHWLPNTQIFTAVDHVDVKEKENNASHNMQDVLSRDSFPKGFVFGAASSAYQYEGAAREDGRQPSIWDVYAHIPGKIVDKSTADVASDQYHRYKEDISLLHSLNADAYRLSIAWSRMFPDGTQHVNPKAIAHYNNVIDALLNKGYSCFRRQAPFDWIHETVGLKPYVTLFHWDVPYALEKSYGGFLSPQIVVDFGVYAEACFKAFGDRVKDWITLNEPHAFAFYGYGVGLLAPGRCSPEIGNCTGGDSSTEPYAVTHHLLLAHAKATEIYTKRYKASQKGTIGITLDSKWLEPVSSSKKDKAAAERAMEFELGCMLHPVTYGEYPPAMTSKAGSRLPKFTAEQKKWLKGSCDFIGINHYFSVYVKDKPNNIRVKGDLLSSPQTIYQNAYYKDVDYAFLDRKNGKLIGRNVNSFFVVPFGIRKKNKNLCCSSAQKSIICIAGISDITNSSNTLAQQLDDQTRIDYLKAYLTNLVGAIRVIIAGMDAVSKHTSCGVSLTIGNGYRDLLCAWELFTFSMTTI</sequence>
<dbReference type="Gene3D" id="1.25.10.10">
    <property type="entry name" value="Leucine-rich Repeat Variant"/>
    <property type="match status" value="1"/>
</dbReference>
<organism evidence="9">
    <name type="scientific">Selaginella moellendorffii</name>
    <name type="common">Spikemoss</name>
    <dbReference type="NCBI Taxonomy" id="88036"/>
    <lineage>
        <taxon>Eukaryota</taxon>
        <taxon>Viridiplantae</taxon>
        <taxon>Streptophyta</taxon>
        <taxon>Embryophyta</taxon>
        <taxon>Tracheophyta</taxon>
        <taxon>Lycopodiopsida</taxon>
        <taxon>Selaginellales</taxon>
        <taxon>Selaginellaceae</taxon>
        <taxon>Selaginella</taxon>
    </lineage>
</organism>
<dbReference type="GO" id="GO:0005975">
    <property type="term" value="P:carbohydrate metabolic process"/>
    <property type="evidence" value="ECO:0007669"/>
    <property type="project" value="InterPro"/>
</dbReference>
<proteinExistence type="inferred from homology"/>
<dbReference type="FunFam" id="3.20.20.80:FF:000041">
    <property type="entry name" value="Beta-glucosidase 7"/>
    <property type="match status" value="1"/>
</dbReference>
<dbReference type="STRING" id="88036.D8R9B6"/>
<dbReference type="SUPFAM" id="SSF48371">
    <property type="entry name" value="ARM repeat"/>
    <property type="match status" value="2"/>
</dbReference>
<dbReference type="PANTHER" id="PTHR32170:SF3">
    <property type="entry name" value="PROTEASOME ACTIVATOR COMPLEX SUBUNIT 4"/>
    <property type="match status" value="1"/>
</dbReference>
<dbReference type="GO" id="GO:0006281">
    <property type="term" value="P:DNA repair"/>
    <property type="evidence" value="ECO:0007669"/>
    <property type="project" value="UniProtKB-KW"/>
</dbReference>
<evidence type="ECO:0000313" key="9">
    <source>
        <dbReference type="Proteomes" id="UP000001514"/>
    </source>
</evidence>
<dbReference type="InterPro" id="IPR011989">
    <property type="entry name" value="ARM-like"/>
</dbReference>
<dbReference type="Pfam" id="PF00232">
    <property type="entry name" value="Glyco_hydro_1"/>
    <property type="match status" value="1"/>
</dbReference>
<dbReference type="GO" id="GO:0004553">
    <property type="term" value="F:hydrolase activity, hydrolyzing O-glycosyl compounds"/>
    <property type="evidence" value="ECO:0007669"/>
    <property type="project" value="InterPro"/>
</dbReference>
<dbReference type="SUPFAM" id="SSF51445">
    <property type="entry name" value="(Trans)glycosidases"/>
    <property type="match status" value="1"/>
</dbReference>
<keyword evidence="5" id="KW-0378">Hydrolase</keyword>
<accession>D8R9B6</accession>
<evidence type="ECO:0000256" key="1">
    <source>
        <dbReference type="ARBA" id="ARBA00005739"/>
    </source>
</evidence>
<dbReference type="InterPro" id="IPR035309">
    <property type="entry name" value="PSME4"/>
</dbReference>
<dbReference type="Pfam" id="PF16507">
    <property type="entry name" value="HEAT_PSME4_mid"/>
    <property type="match status" value="2"/>
</dbReference>
<evidence type="ECO:0000256" key="3">
    <source>
        <dbReference type="ARBA" id="ARBA00022737"/>
    </source>
</evidence>
<dbReference type="GO" id="GO:0016504">
    <property type="term" value="F:peptidase activator activity"/>
    <property type="evidence" value="ECO:0000318"/>
    <property type="project" value="GO_Central"/>
</dbReference>
<dbReference type="InterPro" id="IPR001360">
    <property type="entry name" value="Glyco_hydro_1"/>
</dbReference>